<reference evidence="1 3" key="1">
    <citation type="submission" date="2017-01" db="EMBL/GenBank/DDBJ databases">
        <authorList>
            <person name="Varghese N."/>
            <person name="Submissions S."/>
        </authorList>
    </citation>
    <scope>NUCLEOTIDE SEQUENCE [LARGE SCALE GENOMIC DNA]</scope>
    <source>
        <strain evidence="1 3">ATCC 33342</strain>
    </source>
</reference>
<proteinExistence type="predicted"/>
<accession>A0A377GGC2</accession>
<protein>
    <submittedName>
        <fullName evidence="2">Uncharacterized protein</fullName>
    </submittedName>
</protein>
<dbReference type="OrthoDB" id="5620529at2"/>
<reference evidence="2 4" key="2">
    <citation type="submission" date="2018-06" db="EMBL/GenBank/DDBJ databases">
        <authorList>
            <consortium name="Pathogen Informatics"/>
            <person name="Doyle S."/>
        </authorList>
    </citation>
    <scope>NUCLEOTIDE SEQUENCE [LARGE SCALE GENOMIC DNA]</scope>
    <source>
        <strain evidence="2 4">NCTC11401</strain>
    </source>
</reference>
<dbReference type="EMBL" id="FTNL01000027">
    <property type="protein sequence ID" value="SIR82199.1"/>
    <property type="molecule type" value="Genomic_DNA"/>
</dbReference>
<evidence type="ECO:0000313" key="1">
    <source>
        <dbReference type="EMBL" id="SIR82199.1"/>
    </source>
</evidence>
<dbReference type="RefSeq" id="WP_058467673.1">
    <property type="nucleotide sequence ID" value="NZ_CAAAIX010000028.1"/>
</dbReference>
<evidence type="ECO:0000313" key="2">
    <source>
        <dbReference type="EMBL" id="STO23880.1"/>
    </source>
</evidence>
<gene>
    <name evidence="2" type="ORF">NCTC11401_00685</name>
    <name evidence="1" type="ORF">SAMN05421777_1279</name>
</gene>
<keyword evidence="3" id="KW-1185">Reference proteome</keyword>
<dbReference type="EMBL" id="UGGV01000001">
    <property type="protein sequence ID" value="STO23880.1"/>
    <property type="molecule type" value="Genomic_DNA"/>
</dbReference>
<evidence type="ECO:0000313" key="4">
    <source>
        <dbReference type="Proteomes" id="UP000254374"/>
    </source>
</evidence>
<organism evidence="2 4">
    <name type="scientific">Fluoribacter gormanii</name>
    <dbReference type="NCBI Taxonomy" id="464"/>
    <lineage>
        <taxon>Bacteria</taxon>
        <taxon>Pseudomonadati</taxon>
        <taxon>Pseudomonadota</taxon>
        <taxon>Gammaproteobacteria</taxon>
        <taxon>Legionellales</taxon>
        <taxon>Legionellaceae</taxon>
        <taxon>Fluoribacter</taxon>
    </lineage>
</organism>
<name>A0A377GGC2_9GAMM</name>
<evidence type="ECO:0000313" key="3">
    <source>
        <dbReference type="Proteomes" id="UP000186808"/>
    </source>
</evidence>
<sequence>MSKLIGLFCIVDDFCNEFMPEFESHLLAVSAKIWRTKCSMPMSKIMTIVIHFHQSHYRDFKAYYENILSKALTPYFLNMLSYSRFVEVKKSALLPLIFFIYYQ</sequence>
<dbReference type="Proteomes" id="UP000186808">
    <property type="component" value="Unassembled WGS sequence"/>
</dbReference>
<dbReference type="Proteomes" id="UP000254374">
    <property type="component" value="Unassembled WGS sequence"/>
</dbReference>
<dbReference type="AlphaFoldDB" id="A0A377GGC2"/>